<sequence>MDNNNHQLNSYFFKNKEIYISKHPRFAPYPKHSHSFIEMNYVLQGTATEIINDKEITLNRGDLILINVGTNHAIKKLSNQDILINILFEEKALNLESLYSLKKSQNVLFDFLINNSNLKKDDFLIFRFDSRYRLSETIENLIDEYYSNKPYSADIIHNYLHILLMQIARDYFLFKIIINTNL</sequence>
<dbReference type="Proteomes" id="UP000823614">
    <property type="component" value="Unassembled WGS sequence"/>
</dbReference>
<comment type="caution">
    <text evidence="3">The sequence shown here is derived from an EMBL/GenBank/DDBJ whole genome shotgun (WGS) entry which is preliminary data.</text>
</comment>
<gene>
    <name evidence="3" type="ORF">IAA89_04820</name>
</gene>
<evidence type="ECO:0000259" key="2">
    <source>
        <dbReference type="Pfam" id="PF07883"/>
    </source>
</evidence>
<dbReference type="SUPFAM" id="SSF51215">
    <property type="entry name" value="Regulatory protein AraC"/>
    <property type="match status" value="1"/>
</dbReference>
<organism evidence="3 4">
    <name type="scientific">Candidatus Gallilactobacillus intestinavium</name>
    <dbReference type="NCBI Taxonomy" id="2840838"/>
    <lineage>
        <taxon>Bacteria</taxon>
        <taxon>Bacillati</taxon>
        <taxon>Bacillota</taxon>
        <taxon>Bacilli</taxon>
        <taxon>Lactobacillales</taxon>
        <taxon>Lactobacillaceae</taxon>
        <taxon>Lactobacillaceae incertae sedis</taxon>
        <taxon>Candidatus Gallilactobacillus</taxon>
    </lineage>
</organism>
<dbReference type="GO" id="GO:0003677">
    <property type="term" value="F:DNA binding"/>
    <property type="evidence" value="ECO:0007669"/>
    <property type="project" value="UniProtKB-KW"/>
</dbReference>
<dbReference type="InterPro" id="IPR013096">
    <property type="entry name" value="Cupin_2"/>
</dbReference>
<dbReference type="Pfam" id="PF07883">
    <property type="entry name" value="Cupin_2"/>
    <property type="match status" value="1"/>
</dbReference>
<feature type="domain" description="Cupin type-2" evidence="2">
    <location>
        <begin position="30"/>
        <end position="80"/>
    </location>
</feature>
<reference evidence="3" key="1">
    <citation type="submission" date="2020-10" db="EMBL/GenBank/DDBJ databases">
        <authorList>
            <person name="Gilroy R."/>
        </authorList>
    </citation>
    <scope>NUCLEOTIDE SEQUENCE</scope>
    <source>
        <strain evidence="3">C6-149</strain>
    </source>
</reference>
<evidence type="ECO:0000313" key="4">
    <source>
        <dbReference type="Proteomes" id="UP000823614"/>
    </source>
</evidence>
<dbReference type="EMBL" id="JADIMP010000080">
    <property type="protein sequence ID" value="MBO8441733.1"/>
    <property type="molecule type" value="Genomic_DNA"/>
</dbReference>
<dbReference type="AlphaFoldDB" id="A0A9D9E6C8"/>
<dbReference type="Gene3D" id="2.60.120.10">
    <property type="entry name" value="Jelly Rolls"/>
    <property type="match status" value="1"/>
</dbReference>
<accession>A0A9D9E6C8</accession>
<proteinExistence type="predicted"/>
<evidence type="ECO:0000313" key="3">
    <source>
        <dbReference type="EMBL" id="MBO8441733.1"/>
    </source>
</evidence>
<dbReference type="InterPro" id="IPR037923">
    <property type="entry name" value="HTH-like"/>
</dbReference>
<name>A0A9D9E6C8_9LACO</name>
<protein>
    <submittedName>
        <fullName evidence="3">AraC family ligand binding domain-containing protein</fullName>
    </submittedName>
</protein>
<keyword evidence="1" id="KW-0238">DNA-binding</keyword>
<reference evidence="3" key="2">
    <citation type="journal article" date="2021" name="PeerJ">
        <title>Extensive microbial diversity within the chicken gut microbiome revealed by metagenomics and culture.</title>
        <authorList>
            <person name="Gilroy R."/>
            <person name="Ravi A."/>
            <person name="Getino M."/>
            <person name="Pursley I."/>
            <person name="Horton D.L."/>
            <person name="Alikhan N.F."/>
            <person name="Baker D."/>
            <person name="Gharbi K."/>
            <person name="Hall N."/>
            <person name="Watson M."/>
            <person name="Adriaenssens E.M."/>
            <person name="Foster-Nyarko E."/>
            <person name="Jarju S."/>
            <person name="Secka A."/>
            <person name="Antonio M."/>
            <person name="Oren A."/>
            <person name="Chaudhuri R.R."/>
            <person name="La Ragione R."/>
            <person name="Hildebrand F."/>
            <person name="Pallen M.J."/>
        </authorList>
    </citation>
    <scope>NUCLEOTIDE SEQUENCE</scope>
    <source>
        <strain evidence="3">C6-149</strain>
    </source>
</reference>
<evidence type="ECO:0000256" key="1">
    <source>
        <dbReference type="ARBA" id="ARBA00023125"/>
    </source>
</evidence>
<dbReference type="InterPro" id="IPR014710">
    <property type="entry name" value="RmlC-like_jellyroll"/>
</dbReference>